<comment type="caution">
    <text evidence="2">The sequence shown here is derived from an EMBL/GenBank/DDBJ whole genome shotgun (WGS) entry which is preliminary data.</text>
</comment>
<name>A0A163XPG9_9BACL</name>
<dbReference type="RefSeq" id="WP_063183200.1">
    <property type="nucleotide sequence ID" value="NZ_LQRA01000057.1"/>
</dbReference>
<dbReference type="InterPro" id="IPR013264">
    <property type="entry name" value="DNAG_N"/>
</dbReference>
<dbReference type="Gene3D" id="3.90.980.10">
    <property type="entry name" value="DNA primase, catalytic core, N-terminal domain"/>
    <property type="match status" value="1"/>
</dbReference>
<accession>A0A163XPG9</accession>
<dbReference type="InterPro" id="IPR036977">
    <property type="entry name" value="DNA_primase_Znf_CHC2"/>
</dbReference>
<dbReference type="GO" id="GO:0005737">
    <property type="term" value="C:cytoplasm"/>
    <property type="evidence" value="ECO:0007669"/>
    <property type="project" value="TreeGrafter"/>
</dbReference>
<dbReference type="GO" id="GO:0006269">
    <property type="term" value="P:DNA replication, synthesis of primer"/>
    <property type="evidence" value="ECO:0007669"/>
    <property type="project" value="TreeGrafter"/>
</dbReference>
<sequence length="385" mass="43786">MPFYPREIQDQLNQTPIDVLMIEEGEVVSGREFMCPKCGGGFDNGKIVPHDNYFICFRCKTLGRDFKGKPINYIQLKYGLSLPEAVEYLAQRSGVTLPMPQYSSEEKDKLRVYQAVMHYYERCLAETDYLFKRGISEEVASRYRVGFAPGYNRLKHHLLKKGFTLETIVRYNVVTDSGDRYFNRVIFPLLRNGLPYSFYTRRTDGGEASKHLNHDHSPISYGEDSIPVGVEVLDLYESVINKLVAETAGYPHGYAFGGCASFRKSHLTYLKKVNPTRIRLILDADLKAQGQTAAFRLGEILTKAGFVVEVVLLPLGYDAASLIVSQGKDAFKECLGQALPYEEYRAHFLMKDIPIELIQKHMIARGILCYRSLSQLQPLKSLFLD</sequence>
<reference evidence="3" key="1">
    <citation type="submission" date="2016-01" db="EMBL/GenBank/DDBJ databases">
        <title>Draft genome of Chromobacterium sp. F49.</title>
        <authorList>
            <person name="Hong K.W."/>
        </authorList>
    </citation>
    <scope>NUCLEOTIDE SEQUENCE [LARGE SCALE GENOMIC DNA]</scope>
    <source>
        <strain evidence="3">M63</strain>
    </source>
</reference>
<dbReference type="GO" id="GO:0008270">
    <property type="term" value="F:zinc ion binding"/>
    <property type="evidence" value="ECO:0007669"/>
    <property type="project" value="InterPro"/>
</dbReference>
<dbReference type="SUPFAM" id="SSF56731">
    <property type="entry name" value="DNA primase core"/>
    <property type="match status" value="1"/>
</dbReference>
<dbReference type="Gene3D" id="3.40.1360.10">
    <property type="match status" value="1"/>
</dbReference>
<organism evidence="2 3">
    <name type="scientific">Paenibacillus elgii</name>
    <dbReference type="NCBI Taxonomy" id="189691"/>
    <lineage>
        <taxon>Bacteria</taxon>
        <taxon>Bacillati</taxon>
        <taxon>Bacillota</taxon>
        <taxon>Bacilli</taxon>
        <taxon>Bacillales</taxon>
        <taxon>Paenibacillaceae</taxon>
        <taxon>Paenibacillus</taxon>
    </lineage>
</organism>
<proteinExistence type="predicted"/>
<dbReference type="InterPro" id="IPR037068">
    <property type="entry name" value="DNA_primase_core_N_sf"/>
</dbReference>
<protein>
    <recommendedName>
        <fullName evidence="1">DNA primase DNAG catalytic core N-terminal domain-containing protein</fullName>
    </recommendedName>
</protein>
<dbReference type="InterPro" id="IPR050219">
    <property type="entry name" value="DnaG_primase"/>
</dbReference>
<feature type="domain" description="DNA primase DNAG catalytic core N-terminal" evidence="1">
    <location>
        <begin position="126"/>
        <end position="218"/>
    </location>
</feature>
<dbReference type="Pfam" id="PF13155">
    <property type="entry name" value="Toprim_2"/>
    <property type="match status" value="1"/>
</dbReference>
<dbReference type="Gene3D" id="3.90.580.10">
    <property type="entry name" value="Zinc finger, CHC2-type domain"/>
    <property type="match status" value="1"/>
</dbReference>
<dbReference type="PANTHER" id="PTHR30313:SF2">
    <property type="entry name" value="DNA PRIMASE"/>
    <property type="match status" value="1"/>
</dbReference>
<dbReference type="EMBL" id="LQRA01000057">
    <property type="protein sequence ID" value="KZE78228.1"/>
    <property type="molecule type" value="Genomic_DNA"/>
</dbReference>
<gene>
    <name evidence="2" type="ORF">AV654_19840</name>
</gene>
<dbReference type="PANTHER" id="PTHR30313">
    <property type="entry name" value="DNA PRIMASE"/>
    <property type="match status" value="1"/>
</dbReference>
<dbReference type="SUPFAM" id="SSF57783">
    <property type="entry name" value="Zinc beta-ribbon"/>
    <property type="match status" value="1"/>
</dbReference>
<dbReference type="Pfam" id="PF08275">
    <property type="entry name" value="DNAG_N"/>
    <property type="match status" value="1"/>
</dbReference>
<evidence type="ECO:0000313" key="2">
    <source>
        <dbReference type="EMBL" id="KZE78228.1"/>
    </source>
</evidence>
<keyword evidence="3" id="KW-1185">Reference proteome</keyword>
<dbReference type="AlphaFoldDB" id="A0A163XPG9"/>
<dbReference type="Proteomes" id="UP000076563">
    <property type="component" value="Unassembled WGS sequence"/>
</dbReference>
<evidence type="ECO:0000259" key="1">
    <source>
        <dbReference type="Pfam" id="PF08275"/>
    </source>
</evidence>
<dbReference type="GO" id="GO:0003677">
    <property type="term" value="F:DNA binding"/>
    <property type="evidence" value="ECO:0007669"/>
    <property type="project" value="InterPro"/>
</dbReference>
<evidence type="ECO:0000313" key="3">
    <source>
        <dbReference type="Proteomes" id="UP000076563"/>
    </source>
</evidence>